<dbReference type="InterPro" id="IPR011004">
    <property type="entry name" value="Trimer_LpxA-like_sf"/>
</dbReference>
<dbReference type="EMBL" id="NPJF01000015">
    <property type="protein sequence ID" value="OYP56963.1"/>
    <property type="molecule type" value="Genomic_DNA"/>
</dbReference>
<proteinExistence type="inferred from homology"/>
<dbReference type="PROSITE" id="PS00101">
    <property type="entry name" value="HEXAPEP_TRANSFERASES"/>
    <property type="match status" value="1"/>
</dbReference>
<keyword evidence="3" id="KW-0677">Repeat</keyword>
<sequence length="214" mass="22908">MKDLIIVGAGGYAKSVLDSYDYTNFRMVGFLDDIKPVGAEHQGYKVLGNDISDVDQPSHYVYFIAIGNNAKRKLWYDQLKTAGLSLINVIDRTALVSHSATIGEGCFIGKLAILNHGSSVENNCVINTRALVEHGCIIHNHVNISTNATLNGDVVAEEGCFVGSSSVVNGQLTIGAWSLVGSGAVVLHDIYPKTTVVGVPAKEISSTRQKYNAL</sequence>
<comment type="caution">
    <text evidence="6">The sequence shown here is derived from an EMBL/GenBank/DDBJ whole genome shotgun (WGS) entry which is preliminary data.</text>
</comment>
<dbReference type="RefSeq" id="WP_006283471.1">
    <property type="nucleotide sequence ID" value="NZ_BPTR01000001.1"/>
</dbReference>
<evidence type="ECO:0000256" key="1">
    <source>
        <dbReference type="ARBA" id="ARBA00007274"/>
    </source>
</evidence>
<comment type="similarity">
    <text evidence="1">Belongs to the transferase hexapeptide repeat family.</text>
</comment>
<dbReference type="InterPro" id="IPR041561">
    <property type="entry name" value="PglD_N"/>
</dbReference>
<dbReference type="GeneID" id="72479492"/>
<keyword evidence="8" id="KW-1185">Reference proteome</keyword>
<dbReference type="InterPro" id="IPR018357">
    <property type="entry name" value="Hexapep_transf_CS"/>
</dbReference>
<keyword evidence="2" id="KW-0808">Transferase</keyword>
<evidence type="ECO:0000313" key="9">
    <source>
        <dbReference type="Proteomes" id="UP000887043"/>
    </source>
</evidence>
<dbReference type="Proteomes" id="UP000887043">
    <property type="component" value="Unassembled WGS sequence"/>
</dbReference>
<dbReference type="NCBIfam" id="TIGR03570">
    <property type="entry name" value="NeuD_NnaD"/>
    <property type="match status" value="1"/>
</dbReference>
<accession>A0AA37HXG4</accession>
<name>A0AA37HXG4_SEGBR</name>
<dbReference type="CDD" id="cd03360">
    <property type="entry name" value="LbH_AT_putative"/>
    <property type="match status" value="1"/>
</dbReference>
<dbReference type="Gene3D" id="3.40.50.20">
    <property type="match status" value="1"/>
</dbReference>
<organism evidence="6 9">
    <name type="scientific">Segatella bryantii</name>
    <name type="common">Prevotella bryantii</name>
    <dbReference type="NCBI Taxonomy" id="77095"/>
    <lineage>
        <taxon>Bacteria</taxon>
        <taxon>Pseudomonadati</taxon>
        <taxon>Bacteroidota</taxon>
        <taxon>Bacteroidia</taxon>
        <taxon>Bacteroidales</taxon>
        <taxon>Prevotellaceae</taxon>
        <taxon>Segatella</taxon>
    </lineage>
</organism>
<reference evidence="7 8" key="1">
    <citation type="submission" date="2017-08" db="EMBL/GenBank/DDBJ databases">
        <title>Comparative genomics of non-oral Prevotella species.</title>
        <authorList>
            <person name="Accetto T."/>
            <person name="Nograsek B."/>
            <person name="Avgustin G."/>
        </authorList>
    </citation>
    <scope>NUCLEOTIDE SEQUENCE [LARGE SCALE GENOMIC DNA]</scope>
    <source>
        <strain evidence="7 8">TC1-1</strain>
    </source>
</reference>
<feature type="binding site" evidence="4">
    <location>
        <position position="67"/>
    </location>
    <ligand>
        <name>substrate</name>
    </ligand>
</feature>
<evidence type="ECO:0000256" key="2">
    <source>
        <dbReference type="ARBA" id="ARBA00022679"/>
    </source>
</evidence>
<reference evidence="6" key="2">
    <citation type="submission" date="2021-08" db="EMBL/GenBank/DDBJ databases">
        <title>Prevotella lacticifex sp. nov., isolated from rumen of cow.</title>
        <authorList>
            <person name="Shinkai T."/>
            <person name="Ikeyama N."/>
            <person name="Kumagai M."/>
            <person name="Ohmori H."/>
            <person name="Sakamoto M."/>
            <person name="Ohkuma M."/>
            <person name="Mitsumori M."/>
        </authorList>
    </citation>
    <scope>NUCLEOTIDE SEQUENCE</scope>
    <source>
        <strain evidence="6">DSM 11371</strain>
    </source>
</reference>
<evidence type="ECO:0000313" key="8">
    <source>
        <dbReference type="Proteomes" id="UP000216189"/>
    </source>
</evidence>
<dbReference type="PANTHER" id="PTHR43300">
    <property type="entry name" value="ACETYLTRANSFERASE"/>
    <property type="match status" value="1"/>
</dbReference>
<evidence type="ECO:0000256" key="4">
    <source>
        <dbReference type="PIRSR" id="PIRSR620019-2"/>
    </source>
</evidence>
<dbReference type="SUPFAM" id="SSF51161">
    <property type="entry name" value="Trimeric LpxA-like enzymes"/>
    <property type="match status" value="1"/>
</dbReference>
<feature type="domain" description="PglD N-terminal" evidence="5">
    <location>
        <begin position="3"/>
        <end position="79"/>
    </location>
</feature>
<dbReference type="Pfam" id="PF17836">
    <property type="entry name" value="PglD_N"/>
    <property type="match status" value="1"/>
</dbReference>
<evidence type="ECO:0000256" key="3">
    <source>
        <dbReference type="ARBA" id="ARBA00022737"/>
    </source>
</evidence>
<dbReference type="EMBL" id="BPTR01000001">
    <property type="protein sequence ID" value="GJG27448.1"/>
    <property type="molecule type" value="Genomic_DNA"/>
</dbReference>
<dbReference type="GO" id="GO:0016740">
    <property type="term" value="F:transferase activity"/>
    <property type="evidence" value="ECO:0007669"/>
    <property type="project" value="UniProtKB-KW"/>
</dbReference>
<dbReference type="Proteomes" id="UP000216189">
    <property type="component" value="Unassembled WGS sequence"/>
</dbReference>
<gene>
    <name evidence="7" type="ORF">CIK91_01790</name>
    <name evidence="6" type="ORF">PRRU23_11480</name>
</gene>
<dbReference type="PANTHER" id="PTHR43300:SF7">
    <property type="entry name" value="UDP-N-ACETYLBACILLOSAMINE N-ACETYLTRANSFERASE"/>
    <property type="match status" value="1"/>
</dbReference>
<dbReference type="AlphaFoldDB" id="A0AA37HXG4"/>
<dbReference type="InterPro" id="IPR050179">
    <property type="entry name" value="Trans_hexapeptide_repeat"/>
</dbReference>
<evidence type="ECO:0000259" key="5">
    <source>
        <dbReference type="Pfam" id="PF17836"/>
    </source>
</evidence>
<dbReference type="InterPro" id="IPR020019">
    <property type="entry name" value="AcTrfase_PglD-like"/>
</dbReference>
<evidence type="ECO:0000313" key="7">
    <source>
        <dbReference type="EMBL" id="OYP56963.1"/>
    </source>
</evidence>
<evidence type="ECO:0000313" key="6">
    <source>
        <dbReference type="EMBL" id="GJG27448.1"/>
    </source>
</evidence>
<dbReference type="Gene3D" id="2.160.10.10">
    <property type="entry name" value="Hexapeptide repeat proteins"/>
    <property type="match status" value="1"/>
</dbReference>
<protein>
    <submittedName>
        <fullName evidence="6">Shikimate 5-dehydrogenase</fullName>
    </submittedName>
    <submittedName>
        <fullName evidence="7">Shikimate dehydrogenase</fullName>
    </submittedName>
</protein>